<dbReference type="EMBL" id="BAAAGF010000005">
    <property type="protein sequence ID" value="GAA0748943.1"/>
    <property type="molecule type" value="Genomic_DNA"/>
</dbReference>
<dbReference type="NCBIfam" id="TIGR04056">
    <property type="entry name" value="OMP_RagA_SusC"/>
    <property type="match status" value="1"/>
</dbReference>
<dbReference type="Proteomes" id="UP001500736">
    <property type="component" value="Unassembled WGS sequence"/>
</dbReference>
<dbReference type="InterPro" id="IPR012910">
    <property type="entry name" value="Plug_dom"/>
</dbReference>
<name>A0ABN1JYA7_9FLAO</name>
<comment type="similarity">
    <text evidence="8 9">Belongs to the TonB-dependent receptor family.</text>
</comment>
<keyword evidence="7 8" id="KW-0998">Cell outer membrane</keyword>
<evidence type="ECO:0000256" key="4">
    <source>
        <dbReference type="ARBA" id="ARBA00022692"/>
    </source>
</evidence>
<evidence type="ECO:0000313" key="14">
    <source>
        <dbReference type="Proteomes" id="UP001500736"/>
    </source>
</evidence>
<reference evidence="13 14" key="1">
    <citation type="journal article" date="2019" name="Int. J. Syst. Evol. Microbiol.">
        <title>The Global Catalogue of Microorganisms (GCM) 10K type strain sequencing project: providing services to taxonomists for standard genome sequencing and annotation.</title>
        <authorList>
            <consortium name="The Broad Institute Genomics Platform"/>
            <consortium name="The Broad Institute Genome Sequencing Center for Infectious Disease"/>
            <person name="Wu L."/>
            <person name="Ma J."/>
        </authorList>
    </citation>
    <scope>NUCLEOTIDE SEQUENCE [LARGE SCALE GENOMIC DNA]</scope>
    <source>
        <strain evidence="13 14">JCM 15976</strain>
    </source>
</reference>
<protein>
    <submittedName>
        <fullName evidence="13">SusC/RagA family TonB-linked outer membrane protein</fullName>
    </submittedName>
</protein>
<evidence type="ECO:0000313" key="13">
    <source>
        <dbReference type="EMBL" id="GAA0748943.1"/>
    </source>
</evidence>
<dbReference type="InterPro" id="IPR036942">
    <property type="entry name" value="Beta-barrel_TonB_sf"/>
</dbReference>
<dbReference type="Pfam" id="PF13715">
    <property type="entry name" value="CarbopepD_reg_2"/>
    <property type="match status" value="1"/>
</dbReference>
<evidence type="ECO:0000256" key="8">
    <source>
        <dbReference type="PROSITE-ProRule" id="PRU01360"/>
    </source>
</evidence>
<comment type="caution">
    <text evidence="13">The sequence shown here is derived from an EMBL/GenBank/DDBJ whole genome shotgun (WGS) entry which is preliminary data.</text>
</comment>
<dbReference type="SUPFAM" id="SSF49464">
    <property type="entry name" value="Carboxypeptidase regulatory domain-like"/>
    <property type="match status" value="1"/>
</dbReference>
<evidence type="ECO:0000259" key="11">
    <source>
        <dbReference type="Pfam" id="PF00593"/>
    </source>
</evidence>
<keyword evidence="4 8" id="KW-0812">Transmembrane</keyword>
<evidence type="ECO:0000259" key="12">
    <source>
        <dbReference type="Pfam" id="PF07715"/>
    </source>
</evidence>
<dbReference type="InterPro" id="IPR008969">
    <property type="entry name" value="CarboxyPept-like_regulatory"/>
</dbReference>
<evidence type="ECO:0000256" key="1">
    <source>
        <dbReference type="ARBA" id="ARBA00004571"/>
    </source>
</evidence>
<feature type="domain" description="TonB-dependent receptor plug" evidence="12">
    <location>
        <begin position="118"/>
        <end position="225"/>
    </location>
</feature>
<keyword evidence="3 8" id="KW-1134">Transmembrane beta strand</keyword>
<dbReference type="Gene3D" id="2.60.40.1120">
    <property type="entry name" value="Carboxypeptidase-like, regulatory domain"/>
    <property type="match status" value="1"/>
</dbReference>
<evidence type="ECO:0000256" key="7">
    <source>
        <dbReference type="ARBA" id="ARBA00023237"/>
    </source>
</evidence>
<evidence type="ECO:0000256" key="10">
    <source>
        <dbReference type="SAM" id="SignalP"/>
    </source>
</evidence>
<feature type="domain" description="TonB-dependent receptor-like beta-barrel" evidence="11">
    <location>
        <begin position="439"/>
        <end position="864"/>
    </location>
</feature>
<proteinExistence type="inferred from homology"/>
<dbReference type="InterPro" id="IPR023996">
    <property type="entry name" value="TonB-dep_OMP_SusC/RagA"/>
</dbReference>
<gene>
    <name evidence="13" type="ORF">GCM10009431_28000</name>
</gene>
<comment type="subcellular location">
    <subcellularLocation>
        <location evidence="1 8">Cell outer membrane</location>
        <topology evidence="1 8">Multi-pass membrane protein</topology>
    </subcellularLocation>
</comment>
<dbReference type="RefSeq" id="WP_129761004.1">
    <property type="nucleotide sequence ID" value="NZ_BAAAGF010000005.1"/>
</dbReference>
<evidence type="ECO:0000256" key="5">
    <source>
        <dbReference type="ARBA" id="ARBA00023077"/>
    </source>
</evidence>
<organism evidence="13 14">
    <name type="scientific">Gaetbulibacter jejuensis</name>
    <dbReference type="NCBI Taxonomy" id="584607"/>
    <lineage>
        <taxon>Bacteria</taxon>
        <taxon>Pseudomonadati</taxon>
        <taxon>Bacteroidota</taxon>
        <taxon>Flavobacteriia</taxon>
        <taxon>Flavobacteriales</taxon>
        <taxon>Flavobacteriaceae</taxon>
        <taxon>Gaetbulibacter</taxon>
    </lineage>
</organism>
<dbReference type="Pfam" id="PF07715">
    <property type="entry name" value="Plug"/>
    <property type="match status" value="1"/>
</dbReference>
<dbReference type="InterPro" id="IPR039426">
    <property type="entry name" value="TonB-dep_rcpt-like"/>
</dbReference>
<dbReference type="Gene3D" id="2.170.130.10">
    <property type="entry name" value="TonB-dependent receptor, plug domain"/>
    <property type="match status" value="1"/>
</dbReference>
<keyword evidence="14" id="KW-1185">Reference proteome</keyword>
<feature type="chain" id="PRO_5045791193" evidence="10">
    <location>
        <begin position="23"/>
        <end position="1011"/>
    </location>
</feature>
<dbReference type="PROSITE" id="PS52016">
    <property type="entry name" value="TONB_DEPENDENT_REC_3"/>
    <property type="match status" value="1"/>
</dbReference>
<evidence type="ECO:0000256" key="3">
    <source>
        <dbReference type="ARBA" id="ARBA00022452"/>
    </source>
</evidence>
<evidence type="ECO:0000256" key="6">
    <source>
        <dbReference type="ARBA" id="ARBA00023136"/>
    </source>
</evidence>
<keyword evidence="2 8" id="KW-0813">Transport</keyword>
<dbReference type="InterPro" id="IPR023997">
    <property type="entry name" value="TonB-dep_OMP_SusC/RagA_CS"/>
</dbReference>
<keyword evidence="5 9" id="KW-0798">TonB box</keyword>
<sequence length="1011" mass="111522">MKLKLTWLMTLFMAFVMQFSFAQEKTITGTVTSAADGLPLPGVNVIVKGTTRGVQTDFDGNYSIQANVGETLVFSFVSMKTTELKVGASNTINLSMEEDVAVLQEVVVVGFNTKSRDQLTSAVSNVTSEDLERIAPSVSIDNMLQGQASGVQVTAQNGKPGQTAFIRVRGIGSINAGNQPLYIVDGAQINEEDVNAINPNEIESISVLKDAASTSIYGARGGNGVVLITTKRGGKDKDAVFRINSRIGFNRRLKDNFEMMNAAQKLQYERELGAYGLNVGEGSSISSDAEYNRLVALGHNWEDDLLQDGVVQSISFSAQGGEDKTRYFFSLGYDEDTGIIETLDAYNRLSGRLNVDYDAKEWATIGTSLSFSSIETTDPRDRNNVQNPFRAIYDYNPYETVYVQDDAGNLILDANGQPQFNATSAGYPVLAELTQNISSRFYNRVIGNLFLDLRLHDNLTFRTQGSGVYEQYRRENYLQPGSVLDLIVNGGVPTGSKTDNGSFDFTYTWLNKLTYNNTFNEVHNLEVTALTEYIANNFRSYSANGQGFTVGGPSVLDAAATPFAVAGARSEYSIFSVAGNVDYNYDDRYIVTGTIRRDGSSRFGKNTKYGTFFSGSVAWNISNEEFLANNDIISNLKLRASAGTSGNDQIGRYASITTYGPVAYNNGLNGIVPFNIGDPNLSWEENFNYGVGVEFGLFKNRVRGLIDYYNRTTSELLLNEQLPFTTGGYAVTGNLGEMVNKGWEFELSADIIRNQDFRWTVSGNLNLYDNEVTKLTNTGEDLFTTSNYYTILRVGEEVNTFYIPRYAGVNPANGDALYYDTDGNITNEAAGNEVALSGKSPFAELDGSISTTLDYKGWDLSANFYFKQGNYIYNLMEMNMLSDGDNANSNQRVDAFNYWTTPGDTNVLPRPNNDTNQTSDRFLQKGDYIRLRSLQLGYNLPSKFTEKMSIDALRIYVSGTNLWTYAPHYKGDPEVGIGSGETQGTNVIPGEFSLYSYPTTRNLSLGIDLKF</sequence>
<dbReference type="Pfam" id="PF00593">
    <property type="entry name" value="TonB_dep_Rec_b-barrel"/>
    <property type="match status" value="1"/>
</dbReference>
<keyword evidence="6 8" id="KW-0472">Membrane</keyword>
<accession>A0ABN1JYA7</accession>
<dbReference type="NCBIfam" id="TIGR04057">
    <property type="entry name" value="SusC_RagA_signa"/>
    <property type="match status" value="1"/>
</dbReference>
<feature type="signal peptide" evidence="10">
    <location>
        <begin position="1"/>
        <end position="22"/>
    </location>
</feature>
<keyword evidence="10" id="KW-0732">Signal</keyword>
<evidence type="ECO:0000256" key="9">
    <source>
        <dbReference type="RuleBase" id="RU003357"/>
    </source>
</evidence>
<dbReference type="InterPro" id="IPR037066">
    <property type="entry name" value="Plug_dom_sf"/>
</dbReference>
<dbReference type="Gene3D" id="2.40.170.20">
    <property type="entry name" value="TonB-dependent receptor, beta-barrel domain"/>
    <property type="match status" value="1"/>
</dbReference>
<evidence type="ECO:0000256" key="2">
    <source>
        <dbReference type="ARBA" id="ARBA00022448"/>
    </source>
</evidence>
<dbReference type="InterPro" id="IPR000531">
    <property type="entry name" value="Beta-barrel_TonB"/>
</dbReference>
<dbReference type="SUPFAM" id="SSF56935">
    <property type="entry name" value="Porins"/>
    <property type="match status" value="1"/>
</dbReference>